<dbReference type="Proteomes" id="UP000198677">
    <property type="component" value="Unassembled WGS sequence"/>
</dbReference>
<sequence>MSHNSKQELAIAHEVRAQHNRFWFGIARQVANTVAIYAILAGILRFIQWTHDLGNKTGRIPSAALTLKPEVGAAILAILASVVIALNVLVWATRSAEVSEVVAYTRTRYLSLCGVSTGTLAILTGLATVFDGAPGQTNLAALLLLGSAVFLAVLGNDTGLLLGKDIPVQRRVPEVEREDSIRALAVVAGRWRDPQRTVPKQLNVWTVIDLVTIAIIAALPIVVLSAYGNSVDGRSVAWVSDLARAAGAALFSAILAIYTLYVTARNFVARRFAYATMTSLFGGLAYVTIALALVTAAIGPDGRLSVAVVLAVAFLVPIALIATHIIAGTRCRLPGWTVRDNMHRSIVREIAVLRRRREQAPHTTPPPRVLIRAREWSDRVTGMSTFRSTIGHARADATPG</sequence>
<keyword evidence="1" id="KW-0472">Membrane</keyword>
<feature type="transmembrane region" description="Helical" evidence="1">
    <location>
        <begin position="71"/>
        <end position="89"/>
    </location>
</feature>
<feature type="transmembrane region" description="Helical" evidence="1">
    <location>
        <begin position="242"/>
        <end position="261"/>
    </location>
</feature>
<protein>
    <submittedName>
        <fullName evidence="2">Uncharacterized protein</fullName>
    </submittedName>
</protein>
<evidence type="ECO:0000313" key="2">
    <source>
        <dbReference type="EMBL" id="SEL70107.1"/>
    </source>
</evidence>
<accession>A0A1H7SF08</accession>
<reference evidence="3" key="1">
    <citation type="submission" date="2016-10" db="EMBL/GenBank/DDBJ databases">
        <authorList>
            <person name="Varghese N."/>
            <person name="Submissions S."/>
        </authorList>
    </citation>
    <scope>NUCLEOTIDE SEQUENCE [LARGE SCALE GENOMIC DNA]</scope>
    <source>
        <strain evidence="3">DSM 44675</strain>
    </source>
</reference>
<dbReference type="AlphaFoldDB" id="A0A1H7SF08"/>
<feature type="transmembrane region" description="Helical" evidence="1">
    <location>
        <begin position="304"/>
        <end position="327"/>
    </location>
</feature>
<keyword evidence="3" id="KW-1185">Reference proteome</keyword>
<organism evidence="2 3">
    <name type="scientific">Rhodococcus maanshanensis</name>
    <dbReference type="NCBI Taxonomy" id="183556"/>
    <lineage>
        <taxon>Bacteria</taxon>
        <taxon>Bacillati</taxon>
        <taxon>Actinomycetota</taxon>
        <taxon>Actinomycetes</taxon>
        <taxon>Mycobacteriales</taxon>
        <taxon>Nocardiaceae</taxon>
        <taxon>Rhodococcus</taxon>
    </lineage>
</organism>
<keyword evidence="1" id="KW-0812">Transmembrane</keyword>
<proteinExistence type="predicted"/>
<gene>
    <name evidence="2" type="ORF">SAMN05444583_11327</name>
</gene>
<feature type="transmembrane region" description="Helical" evidence="1">
    <location>
        <begin position="109"/>
        <end position="130"/>
    </location>
</feature>
<dbReference type="EMBL" id="FOAW01000013">
    <property type="protein sequence ID" value="SEL70107.1"/>
    <property type="molecule type" value="Genomic_DNA"/>
</dbReference>
<feature type="transmembrane region" description="Helical" evidence="1">
    <location>
        <begin position="273"/>
        <end position="298"/>
    </location>
</feature>
<keyword evidence="1" id="KW-1133">Transmembrane helix</keyword>
<dbReference type="RefSeq" id="WP_143069459.1">
    <property type="nucleotide sequence ID" value="NZ_FOAW01000013.1"/>
</dbReference>
<feature type="transmembrane region" description="Helical" evidence="1">
    <location>
        <begin position="202"/>
        <end position="222"/>
    </location>
</feature>
<evidence type="ECO:0000313" key="3">
    <source>
        <dbReference type="Proteomes" id="UP000198677"/>
    </source>
</evidence>
<feature type="transmembrane region" description="Helical" evidence="1">
    <location>
        <begin position="30"/>
        <end position="51"/>
    </location>
</feature>
<feature type="transmembrane region" description="Helical" evidence="1">
    <location>
        <begin position="142"/>
        <end position="162"/>
    </location>
</feature>
<name>A0A1H7SF08_9NOCA</name>
<evidence type="ECO:0000256" key="1">
    <source>
        <dbReference type="SAM" id="Phobius"/>
    </source>
</evidence>